<dbReference type="PANTHER" id="PTHR43179:SF7">
    <property type="entry name" value="RHAMNOSYLTRANSFERASE WBBL"/>
    <property type="match status" value="1"/>
</dbReference>
<dbReference type="PANTHER" id="PTHR43179">
    <property type="entry name" value="RHAMNOSYLTRANSFERASE WBBL"/>
    <property type="match status" value="1"/>
</dbReference>
<organism evidence="1 2">
    <name type="scientific">Candidatus Thiomargarita nelsonii</name>
    <dbReference type="NCBI Taxonomy" id="1003181"/>
    <lineage>
        <taxon>Bacteria</taxon>
        <taxon>Pseudomonadati</taxon>
        <taxon>Pseudomonadota</taxon>
        <taxon>Gammaproteobacteria</taxon>
        <taxon>Thiotrichales</taxon>
        <taxon>Thiotrichaceae</taxon>
        <taxon>Thiomargarita</taxon>
    </lineage>
</organism>
<evidence type="ECO:0000313" key="2">
    <source>
        <dbReference type="Proteomes" id="UP000076962"/>
    </source>
</evidence>
<dbReference type="Pfam" id="PF13641">
    <property type="entry name" value="Glyco_tranf_2_3"/>
    <property type="match status" value="1"/>
</dbReference>
<reference evidence="1 2" key="1">
    <citation type="submission" date="2016-05" db="EMBL/GenBank/DDBJ databases">
        <title>Single-cell genome of chain-forming Candidatus Thiomargarita nelsonii and comparison to other large sulfur-oxidizing bacteria.</title>
        <authorList>
            <person name="Winkel M."/>
            <person name="Salman V."/>
            <person name="Woyke T."/>
            <person name="Schulz-Vogt H."/>
            <person name="Richter M."/>
            <person name="Flood B."/>
            <person name="Bailey J."/>
            <person name="Amann R."/>
            <person name="Mussmann M."/>
        </authorList>
    </citation>
    <scope>NUCLEOTIDE SEQUENCE [LARGE SCALE GENOMIC DNA]</scope>
    <source>
        <strain evidence="1 2">THI036</strain>
    </source>
</reference>
<name>A0A176S307_9GAMM</name>
<dbReference type="Proteomes" id="UP000076962">
    <property type="component" value="Unassembled WGS sequence"/>
</dbReference>
<dbReference type="GO" id="GO:0016740">
    <property type="term" value="F:transferase activity"/>
    <property type="evidence" value="ECO:0007669"/>
    <property type="project" value="UniProtKB-KW"/>
</dbReference>
<dbReference type="SUPFAM" id="SSF53448">
    <property type="entry name" value="Nucleotide-diphospho-sugar transferases"/>
    <property type="match status" value="1"/>
</dbReference>
<sequence>MVNDEAFNWSTLNNQAVISGESPILLFLNDDIEIKQASWLRDLRRYLYLDSVGAVGATLFYPNDDLQHNGIETNPQWIAGNIQEWGTKNALRATRNVSAVTGACLLTKRSVWQEVGGFDEKLAVSYNDVDFCLAIRRQGLRIVQATDVELIHDEHATYGTVDNPEKQALFRKEINLMREKWGDFLSERYTPRYDVQAQKTRILHLK</sequence>
<keyword evidence="2" id="KW-1185">Reference proteome</keyword>
<accession>A0A176S307</accession>
<comment type="caution">
    <text evidence="1">The sequence shown here is derived from an EMBL/GenBank/DDBJ whole genome shotgun (WGS) entry which is preliminary data.</text>
</comment>
<evidence type="ECO:0000313" key="1">
    <source>
        <dbReference type="EMBL" id="OAD22306.1"/>
    </source>
</evidence>
<dbReference type="EMBL" id="LUTY01001035">
    <property type="protein sequence ID" value="OAD22306.1"/>
    <property type="molecule type" value="Genomic_DNA"/>
</dbReference>
<dbReference type="Gene3D" id="3.90.550.10">
    <property type="entry name" value="Spore Coat Polysaccharide Biosynthesis Protein SpsA, Chain A"/>
    <property type="match status" value="1"/>
</dbReference>
<proteinExistence type="predicted"/>
<keyword evidence="1" id="KW-0808">Transferase</keyword>
<protein>
    <submittedName>
        <fullName evidence="1">Glycosyl transferase, group 2 family protein</fullName>
    </submittedName>
</protein>
<dbReference type="InterPro" id="IPR029044">
    <property type="entry name" value="Nucleotide-diphossugar_trans"/>
</dbReference>
<gene>
    <name evidence="1" type="ORF">THIOM_001898</name>
</gene>
<dbReference type="AlphaFoldDB" id="A0A176S307"/>